<evidence type="ECO:0000313" key="2">
    <source>
        <dbReference type="Proteomes" id="UP000471381"/>
    </source>
</evidence>
<dbReference type="Proteomes" id="UP000471381">
    <property type="component" value="Unassembled WGS sequence"/>
</dbReference>
<gene>
    <name evidence="1" type="ORF">GTQ48_16880</name>
</gene>
<accession>A0A6N9TIP6</accession>
<dbReference type="RefSeq" id="WP_163107708.1">
    <property type="nucleotide sequence ID" value="NZ_JAAAWO010000016.1"/>
</dbReference>
<dbReference type="AlphaFoldDB" id="A0A6N9TIP6"/>
<sequence>MLDFDAQYVKYSGCNEMTLEDMDYKKIASQKANAECAKALECSKAFEY</sequence>
<evidence type="ECO:0000313" key="1">
    <source>
        <dbReference type="EMBL" id="NDW17193.1"/>
    </source>
</evidence>
<name>A0A6N9TIP6_9ALTE</name>
<keyword evidence="2" id="KW-1185">Reference proteome</keyword>
<reference evidence="1 2" key="1">
    <citation type="submission" date="2020-01" db="EMBL/GenBank/DDBJ databases">
        <title>Genomes of bacteria type strains.</title>
        <authorList>
            <person name="Chen J."/>
            <person name="Zhu S."/>
            <person name="Yang J."/>
        </authorList>
    </citation>
    <scope>NUCLEOTIDE SEQUENCE [LARGE SCALE GENOMIC DNA]</scope>
    <source>
        <strain evidence="1 2">LMG 24078</strain>
    </source>
</reference>
<organism evidence="1 2">
    <name type="scientific">Alteromonas genovensis</name>
    <dbReference type="NCBI Taxonomy" id="471225"/>
    <lineage>
        <taxon>Bacteria</taxon>
        <taxon>Pseudomonadati</taxon>
        <taxon>Pseudomonadota</taxon>
        <taxon>Gammaproteobacteria</taxon>
        <taxon>Alteromonadales</taxon>
        <taxon>Alteromonadaceae</taxon>
        <taxon>Alteromonas/Salinimonas group</taxon>
        <taxon>Alteromonas</taxon>
    </lineage>
</organism>
<comment type="caution">
    <text evidence="1">The sequence shown here is derived from an EMBL/GenBank/DDBJ whole genome shotgun (WGS) entry which is preliminary data.</text>
</comment>
<protein>
    <submittedName>
        <fullName evidence="1">Uncharacterized protein</fullName>
    </submittedName>
</protein>
<proteinExistence type="predicted"/>
<dbReference type="EMBL" id="JAAAWO010000016">
    <property type="protein sequence ID" value="NDW17193.1"/>
    <property type="molecule type" value="Genomic_DNA"/>
</dbReference>